<feature type="domain" description="Motility protein A N-terminal" evidence="14">
    <location>
        <begin position="6"/>
        <end position="93"/>
    </location>
</feature>
<feature type="transmembrane region" description="Helical" evidence="12">
    <location>
        <begin position="150"/>
        <end position="170"/>
    </location>
</feature>
<dbReference type="GO" id="GO:0006935">
    <property type="term" value="P:chemotaxis"/>
    <property type="evidence" value="ECO:0007669"/>
    <property type="project" value="UniProtKB-KW"/>
</dbReference>
<keyword evidence="6 12" id="KW-0812">Transmembrane</keyword>
<dbReference type="GO" id="GO:1902600">
    <property type="term" value="P:proton transmembrane transport"/>
    <property type="evidence" value="ECO:0007669"/>
    <property type="project" value="UniProtKB-KW"/>
</dbReference>
<evidence type="ECO:0000256" key="9">
    <source>
        <dbReference type="ARBA" id="ARBA00022989"/>
    </source>
</evidence>
<organism evidence="15 16">
    <name type="scientific">Ureibacillus chungkukjangi</name>
    <dbReference type="NCBI Taxonomy" id="1202712"/>
    <lineage>
        <taxon>Bacteria</taxon>
        <taxon>Bacillati</taxon>
        <taxon>Bacillota</taxon>
        <taxon>Bacilli</taxon>
        <taxon>Bacillales</taxon>
        <taxon>Caryophanaceae</taxon>
        <taxon>Ureibacillus</taxon>
    </lineage>
</organism>
<keyword evidence="16" id="KW-1185">Reference proteome</keyword>
<dbReference type="InterPro" id="IPR046786">
    <property type="entry name" value="MotA_N"/>
</dbReference>
<dbReference type="GO" id="GO:0071978">
    <property type="term" value="P:bacterial-type flagellum-dependent swarming motility"/>
    <property type="evidence" value="ECO:0007669"/>
    <property type="project" value="InterPro"/>
</dbReference>
<keyword evidence="8" id="KW-0375">Hydrogen ion transport</keyword>
<dbReference type="Pfam" id="PF01618">
    <property type="entry name" value="MotA_ExbB"/>
    <property type="match status" value="1"/>
</dbReference>
<evidence type="ECO:0000256" key="5">
    <source>
        <dbReference type="ARBA" id="ARBA00022500"/>
    </source>
</evidence>
<gene>
    <name evidence="15" type="ORF">BJ095_11418</name>
</gene>
<protein>
    <submittedName>
        <fullName evidence="15">Chemotaxis protein MotA</fullName>
    </submittedName>
</protein>
<keyword evidence="4" id="KW-1003">Cell membrane</keyword>
<keyword evidence="10" id="KW-0406">Ion transport</keyword>
<feature type="transmembrane region" description="Helical" evidence="12">
    <location>
        <begin position="5"/>
        <end position="22"/>
    </location>
</feature>
<dbReference type="NCBIfam" id="NF005997">
    <property type="entry name" value="PRK08124.1"/>
    <property type="match status" value="1"/>
</dbReference>
<evidence type="ECO:0000256" key="1">
    <source>
        <dbReference type="ARBA" id="ARBA00004651"/>
    </source>
</evidence>
<accession>A0A318TPV7</accession>
<dbReference type="EMBL" id="QJTJ01000014">
    <property type="protein sequence ID" value="PYF05840.1"/>
    <property type="molecule type" value="Genomic_DNA"/>
</dbReference>
<evidence type="ECO:0000256" key="11">
    <source>
        <dbReference type="ARBA" id="ARBA00023136"/>
    </source>
</evidence>
<comment type="subcellular location">
    <subcellularLocation>
        <location evidence="1">Cell membrane</location>
        <topology evidence="1">Multi-pass membrane protein</topology>
    </subcellularLocation>
</comment>
<evidence type="ECO:0000256" key="12">
    <source>
        <dbReference type="SAM" id="Phobius"/>
    </source>
</evidence>
<dbReference type="InterPro" id="IPR002898">
    <property type="entry name" value="MotA_ExbB_proton_chnl"/>
</dbReference>
<evidence type="ECO:0000259" key="14">
    <source>
        <dbReference type="Pfam" id="PF20560"/>
    </source>
</evidence>
<comment type="caution">
    <text evidence="15">The sequence shown here is derived from an EMBL/GenBank/DDBJ whole genome shotgun (WGS) entry which is preliminary data.</text>
</comment>
<dbReference type="AlphaFoldDB" id="A0A318TPV7"/>
<proteinExistence type="inferred from homology"/>
<evidence type="ECO:0000313" key="16">
    <source>
        <dbReference type="Proteomes" id="UP000247416"/>
    </source>
</evidence>
<dbReference type="OrthoDB" id="9806929at2"/>
<comment type="similarity">
    <text evidence="2">Belongs to the MotA family.</text>
</comment>
<keyword evidence="5" id="KW-0145">Chemotaxis</keyword>
<keyword evidence="9 12" id="KW-1133">Transmembrane helix</keyword>
<sequence length="267" mass="28692">MDISTLVGVILGIIAVFVGMVVKGASLSVLINPAAFLIIIVGTIASVSVAFPMSELKRVPKLFKILFKEQKLTSEVEIIKMFSSWADLARREGLLALESKASEVEDPFLKNGLTLAIDGQNADYIRDVLTEEVEALEERHASGAQIFSQAGTYAPTLGVLGAVVGLMAALGDMNDIDKLGHAITGAFVATLLGIFTGYVLWNPFANKLKRKSAVEVKQKTLMIEGILSVLEGEAPRVIEQKLASYLPTEERRKITDESGAGDNGKES</sequence>
<evidence type="ECO:0000256" key="3">
    <source>
        <dbReference type="ARBA" id="ARBA00022448"/>
    </source>
</evidence>
<evidence type="ECO:0000256" key="2">
    <source>
        <dbReference type="ARBA" id="ARBA00008038"/>
    </source>
</evidence>
<dbReference type="PROSITE" id="PS01307">
    <property type="entry name" value="MOTA"/>
    <property type="match status" value="1"/>
</dbReference>
<keyword evidence="3" id="KW-0813">Transport</keyword>
<name>A0A318TPV7_9BACL</name>
<dbReference type="Pfam" id="PF20560">
    <property type="entry name" value="MotA_N"/>
    <property type="match status" value="1"/>
</dbReference>
<dbReference type="GO" id="GO:0005886">
    <property type="term" value="C:plasma membrane"/>
    <property type="evidence" value="ECO:0007669"/>
    <property type="project" value="UniProtKB-SubCell"/>
</dbReference>
<evidence type="ECO:0000256" key="10">
    <source>
        <dbReference type="ARBA" id="ARBA00023065"/>
    </source>
</evidence>
<feature type="transmembrane region" description="Helical" evidence="12">
    <location>
        <begin position="34"/>
        <end position="54"/>
    </location>
</feature>
<evidence type="ECO:0000256" key="6">
    <source>
        <dbReference type="ARBA" id="ARBA00022692"/>
    </source>
</evidence>
<feature type="domain" description="MotA/TolQ/ExbB proton channel" evidence="13">
    <location>
        <begin position="102"/>
        <end position="218"/>
    </location>
</feature>
<keyword evidence="7" id="KW-0283">Flagellar rotation</keyword>
<keyword evidence="11 12" id="KW-0472">Membrane</keyword>
<evidence type="ECO:0000313" key="15">
    <source>
        <dbReference type="EMBL" id="PYF05840.1"/>
    </source>
</evidence>
<feature type="transmembrane region" description="Helical" evidence="12">
    <location>
        <begin position="182"/>
        <end position="201"/>
    </location>
</feature>
<reference evidence="15 16" key="1">
    <citation type="submission" date="2018-06" db="EMBL/GenBank/DDBJ databases">
        <title>Genomic Encyclopedia of Archaeal and Bacterial Type Strains, Phase II (KMG-II): from individual species to whole genera.</title>
        <authorList>
            <person name="Goeker M."/>
        </authorList>
    </citation>
    <scope>NUCLEOTIDE SEQUENCE [LARGE SCALE GENOMIC DNA]</scope>
    <source>
        <strain evidence="15 16">KACC 16626</strain>
    </source>
</reference>
<evidence type="ECO:0000256" key="8">
    <source>
        <dbReference type="ARBA" id="ARBA00022781"/>
    </source>
</evidence>
<dbReference type="InterPro" id="IPR047055">
    <property type="entry name" value="MotA-like"/>
</dbReference>
<dbReference type="Proteomes" id="UP000247416">
    <property type="component" value="Unassembled WGS sequence"/>
</dbReference>
<dbReference type="PANTHER" id="PTHR30433">
    <property type="entry name" value="CHEMOTAXIS PROTEIN MOTA"/>
    <property type="match status" value="1"/>
</dbReference>
<evidence type="ECO:0000256" key="7">
    <source>
        <dbReference type="ARBA" id="ARBA00022779"/>
    </source>
</evidence>
<evidence type="ECO:0000259" key="13">
    <source>
        <dbReference type="Pfam" id="PF01618"/>
    </source>
</evidence>
<dbReference type="PANTHER" id="PTHR30433:SF3">
    <property type="entry name" value="MOTILITY PROTEIN A"/>
    <property type="match status" value="1"/>
</dbReference>
<dbReference type="RefSeq" id="WP_107935238.1">
    <property type="nucleotide sequence ID" value="NZ_CP085009.1"/>
</dbReference>
<evidence type="ECO:0000256" key="4">
    <source>
        <dbReference type="ARBA" id="ARBA00022475"/>
    </source>
</evidence>
<dbReference type="InterPro" id="IPR000540">
    <property type="entry name" value="Flag_MotA_CS"/>
</dbReference>